<evidence type="ECO:0000313" key="3">
    <source>
        <dbReference type="Proteomes" id="UP000276834"/>
    </source>
</evidence>
<name>A0A3L8S7B3_CHLGU</name>
<feature type="signal peptide" evidence="1">
    <location>
        <begin position="1"/>
        <end position="20"/>
    </location>
</feature>
<reference evidence="2 3" key="1">
    <citation type="journal article" date="2018" name="Proc. R. Soc. B">
        <title>A non-coding region near Follistatin controls head colour polymorphism in the Gouldian finch.</title>
        <authorList>
            <person name="Toomey M.B."/>
            <person name="Marques C.I."/>
            <person name="Andrade P."/>
            <person name="Araujo P.M."/>
            <person name="Sabatino S."/>
            <person name="Gazda M.A."/>
            <person name="Afonso S."/>
            <person name="Lopes R.J."/>
            <person name="Corbo J.C."/>
            <person name="Carneiro M."/>
        </authorList>
    </citation>
    <scope>NUCLEOTIDE SEQUENCE [LARGE SCALE GENOMIC DNA]</scope>
    <source>
        <strain evidence="2">Red01</strain>
        <tissue evidence="2">Muscle</tissue>
    </source>
</reference>
<keyword evidence="1" id="KW-0732">Signal</keyword>
<accession>A0A3L8S7B3</accession>
<evidence type="ECO:0000313" key="2">
    <source>
        <dbReference type="EMBL" id="RLV98081.1"/>
    </source>
</evidence>
<organism evidence="2 3">
    <name type="scientific">Chloebia gouldiae</name>
    <name type="common">Gouldian finch</name>
    <name type="synonym">Erythrura gouldiae</name>
    <dbReference type="NCBI Taxonomy" id="44316"/>
    <lineage>
        <taxon>Eukaryota</taxon>
        <taxon>Metazoa</taxon>
        <taxon>Chordata</taxon>
        <taxon>Craniata</taxon>
        <taxon>Vertebrata</taxon>
        <taxon>Euteleostomi</taxon>
        <taxon>Archelosauria</taxon>
        <taxon>Archosauria</taxon>
        <taxon>Dinosauria</taxon>
        <taxon>Saurischia</taxon>
        <taxon>Theropoda</taxon>
        <taxon>Coelurosauria</taxon>
        <taxon>Aves</taxon>
        <taxon>Neognathae</taxon>
        <taxon>Neoaves</taxon>
        <taxon>Telluraves</taxon>
        <taxon>Australaves</taxon>
        <taxon>Passeriformes</taxon>
        <taxon>Passeroidea</taxon>
        <taxon>Passeridae</taxon>
        <taxon>Chloebia</taxon>
    </lineage>
</organism>
<keyword evidence="3" id="KW-1185">Reference proteome</keyword>
<feature type="non-terminal residue" evidence="2">
    <location>
        <position position="140"/>
    </location>
</feature>
<dbReference type="EMBL" id="QUSF01000045">
    <property type="protein sequence ID" value="RLV98081.1"/>
    <property type="molecule type" value="Genomic_DNA"/>
</dbReference>
<proteinExistence type="predicted"/>
<dbReference type="AlphaFoldDB" id="A0A3L8S7B3"/>
<evidence type="ECO:0000256" key="1">
    <source>
        <dbReference type="SAM" id="SignalP"/>
    </source>
</evidence>
<dbReference type="Proteomes" id="UP000276834">
    <property type="component" value="Unassembled WGS sequence"/>
</dbReference>
<feature type="chain" id="PRO_5018108428" evidence="1">
    <location>
        <begin position="21"/>
        <end position="140"/>
    </location>
</feature>
<gene>
    <name evidence="2" type="ORF">DV515_00011132</name>
</gene>
<sequence>MVAELPIALLCFLWIIAFQAKPGGRKRRLAIGTSSGDEVTDDVIQECGRGTLCEAFVRSGHKKEQNLCPALNMGLTFIVINSYFVIRLLRQVNVSAGTVEFSQCWDCRVQFMLGFQGTTGTNLLNGKLGLFAFFNDSNYS</sequence>
<comment type="caution">
    <text evidence="2">The sequence shown here is derived from an EMBL/GenBank/DDBJ whole genome shotgun (WGS) entry which is preliminary data.</text>
</comment>
<protein>
    <submittedName>
        <fullName evidence="2">Uncharacterized protein</fullName>
    </submittedName>
</protein>